<accession>A0A0P7W0B1</accession>
<dbReference type="InterPro" id="IPR021869">
    <property type="entry name" value="RNase_Zc3h12_NYN"/>
</dbReference>
<dbReference type="GO" id="GO:0036464">
    <property type="term" value="C:cytoplasmic ribonucleoprotein granule"/>
    <property type="evidence" value="ECO:0007669"/>
    <property type="project" value="TreeGrafter"/>
</dbReference>
<dbReference type="Pfam" id="PF11977">
    <property type="entry name" value="RNase_Zc3h12a"/>
    <property type="match status" value="1"/>
</dbReference>
<feature type="domain" description="C3H1-type" evidence="12">
    <location>
        <begin position="375"/>
        <end position="400"/>
    </location>
</feature>
<dbReference type="GO" id="GO:0016787">
    <property type="term" value="F:hydrolase activity"/>
    <property type="evidence" value="ECO:0007669"/>
    <property type="project" value="UniProtKB-KW"/>
</dbReference>
<keyword evidence="9" id="KW-0460">Magnesium</keyword>
<feature type="region of interest" description="Disordered" evidence="11">
    <location>
        <begin position="404"/>
        <end position="437"/>
    </location>
</feature>
<evidence type="ECO:0000256" key="8">
    <source>
        <dbReference type="ARBA" id="ARBA00022833"/>
    </source>
</evidence>
<evidence type="ECO:0000256" key="3">
    <source>
        <dbReference type="ARBA" id="ARBA00022722"/>
    </source>
</evidence>
<keyword evidence="4 10" id="KW-0479">Metal-binding</keyword>
<dbReference type="AlphaFoldDB" id="A0A0P7W0B1"/>
<reference evidence="13 14" key="1">
    <citation type="submission" date="2015-08" db="EMBL/GenBank/DDBJ databases">
        <title>The genome of the Asian arowana (Scleropages formosus).</title>
        <authorList>
            <person name="Tan M.H."/>
            <person name="Gan H.M."/>
            <person name="Croft L.J."/>
            <person name="Austin C.M."/>
        </authorList>
    </citation>
    <scope>NUCLEOTIDE SEQUENCE [LARGE SCALE GENOMIC DNA]</scope>
    <source>
        <strain evidence="13">Aro1</strain>
    </source>
</reference>
<keyword evidence="5" id="KW-0255">Endonuclease</keyword>
<dbReference type="PANTHER" id="PTHR12876:SF11">
    <property type="entry name" value="RIBONUCLEASE ZC3H12D-RELATED"/>
    <property type="match status" value="1"/>
</dbReference>
<gene>
    <name evidence="13" type="ORF">Z043_100616</name>
</gene>
<protein>
    <recommendedName>
        <fullName evidence="12">C3H1-type domain-containing protein</fullName>
    </recommendedName>
</protein>
<dbReference type="InterPro" id="IPR040546">
    <property type="entry name" value="Rege-1_UBA-like"/>
</dbReference>
<feature type="region of interest" description="Disordered" evidence="11">
    <location>
        <begin position="526"/>
        <end position="551"/>
    </location>
</feature>
<feature type="zinc finger region" description="C3H1-type" evidence="10">
    <location>
        <begin position="375"/>
        <end position="400"/>
    </location>
</feature>
<evidence type="ECO:0000313" key="14">
    <source>
        <dbReference type="Proteomes" id="UP000034805"/>
    </source>
</evidence>
<dbReference type="Proteomes" id="UP000034805">
    <property type="component" value="Unassembled WGS sequence"/>
</dbReference>
<comment type="similarity">
    <text evidence="2">Belongs to the ZC3H12 family.</text>
</comment>
<dbReference type="EMBL" id="JARO02000128">
    <property type="protein sequence ID" value="KPP79791.1"/>
    <property type="molecule type" value="Genomic_DNA"/>
</dbReference>
<feature type="compositionally biased region" description="Low complexity" evidence="11">
    <location>
        <begin position="465"/>
        <end position="474"/>
    </location>
</feature>
<dbReference type="GO" id="GO:0008270">
    <property type="term" value="F:zinc ion binding"/>
    <property type="evidence" value="ECO:0007669"/>
    <property type="project" value="UniProtKB-KW"/>
</dbReference>
<dbReference type="Gene3D" id="3.40.50.11980">
    <property type="match status" value="1"/>
</dbReference>
<dbReference type="FunFam" id="3.40.50.11980:FF:000001">
    <property type="entry name" value="ZC3H12A isoform 1"/>
    <property type="match status" value="1"/>
</dbReference>
<keyword evidence="6 10" id="KW-0863">Zinc-finger</keyword>
<comment type="cofactor">
    <cofactor evidence="1">
        <name>Mg(2+)</name>
        <dbReference type="ChEBI" id="CHEBI:18420"/>
    </cofactor>
</comment>
<sequence>RLRYEALRCAPAAAIKIRHLSAAPAGAAVLPCSLAGYPALRPLSEEGLGQGAESHQEGIVTTEARHHRRSLPESGGLLADARPSAASAVSVSASLPPRPSPSPSLSTFPKSPVAVETLRVGTVEKGREAGSPVRVAPARRGLDTIPSSTMDRQKSNVERFLKLGYCYGDILRVLESLHHDAETNDILKELLKTSQSTGGCGDNDVNLDGGLRPVVIDGSNVAMSHGNKQVFSCRGLQLAVRWFWERGHRDITVFVPLWRKEQTRAESPITEQHILFELEKRNILVFTPSRCVKGKRVVCYDDRYIVKLAYDSDGIIVSNDNYRDLQIEKPQWKKFIEERLLMYTFANDKFMPPDDPLGRNGPTIDDFLRKSPKTESKRIHCPYGRKCTYGIKCKYYHPERSNQSQLSVADELRAKTKPAAEREQVANGRPGSPGQDIASSRAALSQLYSSLPPATTHPSLEDLPSRVSPSRLSPCEQLDIPRITGSPTYLRKSPTAPSSDSEEPFGSLEVAVSGLYIQDPAHAQGTSYSYNGSVPDLHPSHGSNSSHGTERCCPQRLHGEIQARTWPQSTYGHPTHSNHSLAAGLPVFENQPHHHHHHSRYTDAHYSHCAAPQESFLSKSHRASDTVSERRRCTRTQLGTIFPQTAVDQAMRLYPHALDSAELAPLIDVTNMHSSLITEGRVVEEGAGRAVPMSSLILLCIRRRLWGLGAGLCQGRQFTRDSSSSCHSRSMRAFWWTSRAVEMGVKKAKVFLKQKTGFPMRLDRGGLGRRPKEETLAGE</sequence>
<evidence type="ECO:0000256" key="6">
    <source>
        <dbReference type="ARBA" id="ARBA00022771"/>
    </source>
</evidence>
<keyword evidence="8 10" id="KW-0862">Zinc</keyword>
<evidence type="ECO:0000256" key="10">
    <source>
        <dbReference type="PROSITE-ProRule" id="PRU00723"/>
    </source>
</evidence>
<dbReference type="Pfam" id="PF18039">
    <property type="entry name" value="UBA_6"/>
    <property type="match status" value="1"/>
</dbReference>
<dbReference type="GO" id="GO:0003729">
    <property type="term" value="F:mRNA binding"/>
    <property type="evidence" value="ECO:0007669"/>
    <property type="project" value="TreeGrafter"/>
</dbReference>
<dbReference type="PANTHER" id="PTHR12876">
    <property type="entry name" value="N4BP1-RELATED"/>
    <property type="match status" value="1"/>
</dbReference>
<keyword evidence="3" id="KW-0540">Nuclease</keyword>
<evidence type="ECO:0000259" key="12">
    <source>
        <dbReference type="PROSITE" id="PS50103"/>
    </source>
</evidence>
<dbReference type="InterPro" id="IPR051101">
    <property type="entry name" value="ZC3H12/N4BP1_RNase_Reg"/>
</dbReference>
<dbReference type="CDD" id="cd18729">
    <property type="entry name" value="PIN_Zc3h12-like"/>
    <property type="match status" value="1"/>
</dbReference>
<evidence type="ECO:0000256" key="7">
    <source>
        <dbReference type="ARBA" id="ARBA00022801"/>
    </source>
</evidence>
<evidence type="ECO:0000256" key="2">
    <source>
        <dbReference type="ARBA" id="ARBA00010922"/>
    </source>
</evidence>
<name>A0A0P7W0B1_SCLFO</name>
<evidence type="ECO:0000256" key="1">
    <source>
        <dbReference type="ARBA" id="ARBA00001946"/>
    </source>
</evidence>
<organism evidence="13 14">
    <name type="scientific">Scleropages formosus</name>
    <name type="common">Asian bonytongue</name>
    <name type="synonym">Osteoglossum formosum</name>
    <dbReference type="NCBI Taxonomy" id="113540"/>
    <lineage>
        <taxon>Eukaryota</taxon>
        <taxon>Metazoa</taxon>
        <taxon>Chordata</taxon>
        <taxon>Craniata</taxon>
        <taxon>Vertebrata</taxon>
        <taxon>Euteleostomi</taxon>
        <taxon>Actinopterygii</taxon>
        <taxon>Neopterygii</taxon>
        <taxon>Teleostei</taxon>
        <taxon>Osteoglossocephala</taxon>
        <taxon>Osteoglossomorpha</taxon>
        <taxon>Osteoglossiformes</taxon>
        <taxon>Osteoglossidae</taxon>
        <taxon>Scleropages</taxon>
    </lineage>
</organism>
<feature type="compositionally biased region" description="Basic and acidic residues" evidence="11">
    <location>
        <begin position="410"/>
        <end position="424"/>
    </location>
</feature>
<dbReference type="STRING" id="113540.ENSSFOP00015066380"/>
<dbReference type="InterPro" id="IPR000571">
    <property type="entry name" value="Znf_CCCH"/>
</dbReference>
<proteinExistence type="inferred from homology"/>
<evidence type="ECO:0000256" key="4">
    <source>
        <dbReference type="ARBA" id="ARBA00022723"/>
    </source>
</evidence>
<comment type="caution">
    <text evidence="13">The sequence shown here is derived from an EMBL/GenBank/DDBJ whole genome shotgun (WGS) entry which is preliminary data.</text>
</comment>
<feature type="non-terminal residue" evidence="13">
    <location>
        <position position="1"/>
    </location>
</feature>
<keyword evidence="7" id="KW-0378">Hydrolase</keyword>
<feature type="region of interest" description="Disordered" evidence="11">
    <location>
        <begin position="89"/>
        <end position="109"/>
    </location>
</feature>
<dbReference type="PROSITE" id="PS50103">
    <property type="entry name" value="ZF_C3H1"/>
    <property type="match status" value="1"/>
</dbReference>
<evidence type="ECO:0000256" key="5">
    <source>
        <dbReference type="ARBA" id="ARBA00022759"/>
    </source>
</evidence>
<evidence type="ECO:0000256" key="11">
    <source>
        <dbReference type="SAM" id="MobiDB-lite"/>
    </source>
</evidence>
<dbReference type="GO" id="GO:0004521">
    <property type="term" value="F:RNA endonuclease activity"/>
    <property type="evidence" value="ECO:0007669"/>
    <property type="project" value="TreeGrafter"/>
</dbReference>
<evidence type="ECO:0000313" key="13">
    <source>
        <dbReference type="EMBL" id="KPP79791.1"/>
    </source>
</evidence>
<feature type="region of interest" description="Disordered" evidence="11">
    <location>
        <begin position="450"/>
        <end position="505"/>
    </location>
</feature>
<evidence type="ECO:0000256" key="9">
    <source>
        <dbReference type="ARBA" id="ARBA00022842"/>
    </source>
</evidence>
<dbReference type="GO" id="GO:0005634">
    <property type="term" value="C:nucleus"/>
    <property type="evidence" value="ECO:0007669"/>
    <property type="project" value="TreeGrafter"/>
</dbReference>